<sequence length="300" mass="33774">MSYSGKSIEIANEDVDDLKKDEILQSQANAKSALSLIQGRVKELELMESKPSEQYYRPEPIEIEVPLTNFGDNPDVANITVDSDDEDITPTLTRKSEPMIKLTKAEKKAEKRLQKKKDKATTSQSVAPDSQRFPDVPNSPIGKSWAEETMDPVDSVDPGSVTGIEQTVEEEIESDEDAFSMDFSKEQLIDIVRTQHKTIEMRSSQIIRLNAKIDEILEYRDLQNNRMAKLERDLAQMMQSQKQIIKEFSQLQRFPASPPPPAPTPSVAMSIASDLDVGAAVEAYNNPDPTVFRRRVVFED</sequence>
<dbReference type="EMBL" id="MT157412">
    <property type="protein sequence ID" value="QKW91267.1"/>
    <property type="molecule type" value="Genomic_RNA"/>
</dbReference>
<protein>
    <submittedName>
        <fullName evidence="3">Uncharacterized protein</fullName>
    </submittedName>
</protein>
<reference evidence="3" key="2">
    <citation type="submission" date="2020-03" db="EMBL/GenBank/DDBJ databases">
        <title>Novel mycoviruses discovered in the mycovirome of a necrotrophic fungus.</title>
        <authorList>
            <person name="Ruiz-Padilla A."/>
            <person name="Rodriguez-Romero J."/>
            <person name="Gomez-Cid I."/>
            <person name="Pacifico D."/>
            <person name="Ayllon M.A."/>
        </authorList>
    </citation>
    <scope>NUCLEOTIDE SEQUENCE</scope>
    <source>
        <strain evidence="3">BCI7_Contig4</strain>
    </source>
</reference>
<evidence type="ECO:0000256" key="2">
    <source>
        <dbReference type="SAM" id="MobiDB-lite"/>
    </source>
</evidence>
<evidence type="ECO:0000256" key="1">
    <source>
        <dbReference type="SAM" id="Coils"/>
    </source>
</evidence>
<keyword evidence="1" id="KW-0175">Coiled coil</keyword>
<feature type="region of interest" description="Disordered" evidence="2">
    <location>
        <begin position="106"/>
        <end position="138"/>
    </location>
</feature>
<accession>A0A7D4XD15</accession>
<feature type="coiled-coil region" evidence="1">
    <location>
        <begin position="220"/>
        <end position="247"/>
    </location>
</feature>
<evidence type="ECO:0000313" key="3">
    <source>
        <dbReference type="EMBL" id="QKW91267.1"/>
    </source>
</evidence>
<name>A0A7D4XD15_9MONO</name>
<proteinExistence type="predicted"/>
<reference evidence="3" key="1">
    <citation type="submission" date="2020-03" db="EMBL/GenBank/DDBJ databases">
        <title>Mycovirome of Botrytis cinerea isolates from grapevine.</title>
        <authorList>
            <person name="Ruiz-Padilla A."/>
            <person name="Chiapello M."/>
            <person name="Rodriguez-Romero J."/>
            <person name="Turina M."/>
            <person name="Ayllon M.A."/>
        </authorList>
    </citation>
    <scope>NUCLEOTIDE SEQUENCE</scope>
    <source>
        <strain evidence="3">BCI7_Contig4</strain>
    </source>
</reference>
<organism evidence="3">
    <name type="scientific">Botrytis cinerea negative-stranded RNA virus 7</name>
    <dbReference type="NCBI Taxonomy" id="2731253"/>
    <lineage>
        <taxon>Viruses</taxon>
        <taxon>Riboviria</taxon>
        <taxon>Orthornavirae</taxon>
        <taxon>Negarnaviricota</taxon>
        <taxon>Haploviricotina</taxon>
        <taxon>Monjiviricetes</taxon>
        <taxon>Mononegavirales</taxon>
        <taxon>Mymonaviridae</taxon>
        <taxon>Botrytimonavirus</taxon>
        <taxon>Botrytimonavirus botrytidis</taxon>
    </lineage>
</organism>